<sequence>MIWCHYASPMMYGMTAISINEFLDKRWSAVTPNIDPRIDEPTVGKAFLKARGIFTEDYWYWISIRALIGFSLLFNVCFILALTYLDPFRSSKSIIVEQEDNRESTTKSSSVEKTTGDMTESSASNVESFEGNNKFCLKIIPKVPNVYKNNKLFLKFKISIKLVPTVMY</sequence>
<dbReference type="Proteomes" id="UP000265566">
    <property type="component" value="Chromosome 8"/>
</dbReference>
<dbReference type="AlphaFoldDB" id="A0A396GR86"/>
<feature type="domain" description="Plant PDR ABC transporter associated" evidence="3">
    <location>
        <begin position="37"/>
        <end position="95"/>
    </location>
</feature>
<evidence type="ECO:0000259" key="3">
    <source>
        <dbReference type="Pfam" id="PF08370"/>
    </source>
</evidence>
<dbReference type="PANTHER" id="PTHR48040">
    <property type="entry name" value="PLEIOTROPIC DRUG RESISTANCE PROTEIN 1-LIKE ISOFORM X1"/>
    <property type="match status" value="1"/>
</dbReference>
<dbReference type="InterPro" id="IPR013581">
    <property type="entry name" value="PDR_assoc"/>
</dbReference>
<dbReference type="PANTHER" id="PTHR48040:SF60">
    <property type="entry name" value="ABC TRANSPORTER DOMAIN-CONTAINING PROTEIN"/>
    <property type="match status" value="1"/>
</dbReference>
<keyword evidence="2" id="KW-0472">Membrane</keyword>
<proteinExistence type="predicted"/>
<keyword evidence="2" id="KW-1133">Transmembrane helix</keyword>
<evidence type="ECO:0000313" key="4">
    <source>
        <dbReference type="EMBL" id="RHN43676.1"/>
    </source>
</evidence>
<dbReference type="Gramene" id="rna50290">
    <property type="protein sequence ID" value="RHN43676.1"/>
    <property type="gene ID" value="gene50290"/>
</dbReference>
<protein>
    <submittedName>
        <fullName evidence="4">Putative plant PDR ABC transporter associated</fullName>
    </submittedName>
</protein>
<comment type="caution">
    <text evidence="4">The sequence shown here is derived from an EMBL/GenBank/DDBJ whole genome shotgun (WGS) entry which is preliminary data.</text>
</comment>
<accession>A0A396GR86</accession>
<feature type="region of interest" description="Disordered" evidence="1">
    <location>
        <begin position="104"/>
        <end position="125"/>
    </location>
</feature>
<evidence type="ECO:0000256" key="1">
    <source>
        <dbReference type="SAM" id="MobiDB-lite"/>
    </source>
</evidence>
<reference evidence="4" key="1">
    <citation type="journal article" date="2018" name="Nat. Plants">
        <title>Whole-genome landscape of Medicago truncatula symbiotic genes.</title>
        <authorList>
            <person name="Pecrix Y."/>
            <person name="Gamas P."/>
            <person name="Carrere S."/>
        </authorList>
    </citation>
    <scope>NUCLEOTIDE SEQUENCE</scope>
    <source>
        <tissue evidence="4">Leaves</tissue>
    </source>
</reference>
<gene>
    <name evidence="4" type="ORF">MtrunA17_Chr8g0390461</name>
</gene>
<feature type="transmembrane region" description="Helical" evidence="2">
    <location>
        <begin position="58"/>
        <end position="85"/>
    </location>
</feature>
<evidence type="ECO:0000256" key="2">
    <source>
        <dbReference type="SAM" id="Phobius"/>
    </source>
</evidence>
<keyword evidence="2" id="KW-0812">Transmembrane</keyword>
<dbReference type="EMBL" id="PSQE01000008">
    <property type="protein sequence ID" value="RHN43676.1"/>
    <property type="molecule type" value="Genomic_DNA"/>
</dbReference>
<organism evidence="4">
    <name type="scientific">Medicago truncatula</name>
    <name type="common">Barrel medic</name>
    <name type="synonym">Medicago tribuloides</name>
    <dbReference type="NCBI Taxonomy" id="3880"/>
    <lineage>
        <taxon>Eukaryota</taxon>
        <taxon>Viridiplantae</taxon>
        <taxon>Streptophyta</taxon>
        <taxon>Embryophyta</taxon>
        <taxon>Tracheophyta</taxon>
        <taxon>Spermatophyta</taxon>
        <taxon>Magnoliopsida</taxon>
        <taxon>eudicotyledons</taxon>
        <taxon>Gunneridae</taxon>
        <taxon>Pentapetalae</taxon>
        <taxon>rosids</taxon>
        <taxon>fabids</taxon>
        <taxon>Fabales</taxon>
        <taxon>Fabaceae</taxon>
        <taxon>Papilionoideae</taxon>
        <taxon>50 kb inversion clade</taxon>
        <taxon>NPAAA clade</taxon>
        <taxon>Hologalegina</taxon>
        <taxon>IRL clade</taxon>
        <taxon>Trifolieae</taxon>
        <taxon>Medicago</taxon>
    </lineage>
</organism>
<feature type="compositionally biased region" description="Polar residues" evidence="1">
    <location>
        <begin position="116"/>
        <end position="125"/>
    </location>
</feature>
<name>A0A396GR86_MEDTR</name>
<dbReference type="Pfam" id="PF08370">
    <property type="entry name" value="PDR_assoc"/>
    <property type="match status" value="1"/>
</dbReference>